<dbReference type="AlphaFoldDB" id="A0A5J4KQ09"/>
<dbReference type="EMBL" id="BKZW01000001">
    <property type="protein sequence ID" value="GER88527.1"/>
    <property type="molecule type" value="Genomic_DNA"/>
</dbReference>
<evidence type="ECO:0000313" key="2">
    <source>
        <dbReference type="Proteomes" id="UP000326912"/>
    </source>
</evidence>
<keyword evidence="2" id="KW-1185">Reference proteome</keyword>
<sequence>MGALTVALTEGQTPEAALHFAITASALKVTHFGAQSGLPTRSEVLAFAETNA</sequence>
<dbReference type="InterPro" id="IPR029056">
    <property type="entry name" value="Ribokinase-like"/>
</dbReference>
<evidence type="ECO:0008006" key="3">
    <source>
        <dbReference type="Google" id="ProtNLM"/>
    </source>
</evidence>
<dbReference type="SUPFAM" id="SSF53613">
    <property type="entry name" value="Ribokinase-like"/>
    <property type="match status" value="1"/>
</dbReference>
<reference evidence="1 2" key="1">
    <citation type="submission" date="2019-10" db="EMBL/GenBank/DDBJ databases">
        <title>Dictyobacter vulcani sp. nov., within the class Ktedonobacteria, isolated from soil of volcanic Mt. Zao.</title>
        <authorList>
            <person name="Zheng Y."/>
            <person name="Wang C.M."/>
            <person name="Sakai Y."/>
            <person name="Abe K."/>
            <person name="Yokota A."/>
            <person name="Yabe S."/>
        </authorList>
    </citation>
    <scope>NUCLEOTIDE SEQUENCE [LARGE SCALE GENOMIC DNA]</scope>
    <source>
        <strain evidence="1 2">W12</strain>
    </source>
</reference>
<name>A0A5J4KQ09_9CHLR</name>
<protein>
    <recommendedName>
        <fullName evidence="3">Carbohydrate kinase PfkB domain-containing protein</fullName>
    </recommendedName>
</protein>
<organism evidence="1 2">
    <name type="scientific">Dictyobacter vulcani</name>
    <dbReference type="NCBI Taxonomy" id="2607529"/>
    <lineage>
        <taxon>Bacteria</taxon>
        <taxon>Bacillati</taxon>
        <taxon>Chloroflexota</taxon>
        <taxon>Ktedonobacteria</taxon>
        <taxon>Ktedonobacterales</taxon>
        <taxon>Dictyobacteraceae</taxon>
        <taxon>Dictyobacter</taxon>
    </lineage>
</organism>
<comment type="caution">
    <text evidence="1">The sequence shown here is derived from an EMBL/GenBank/DDBJ whole genome shotgun (WGS) entry which is preliminary data.</text>
</comment>
<proteinExistence type="predicted"/>
<evidence type="ECO:0000313" key="1">
    <source>
        <dbReference type="EMBL" id="GER88527.1"/>
    </source>
</evidence>
<accession>A0A5J4KQ09</accession>
<dbReference type="Proteomes" id="UP000326912">
    <property type="component" value="Unassembled WGS sequence"/>
</dbReference>
<gene>
    <name evidence="1" type="ORF">KDW_26890</name>
</gene>
<dbReference type="Gene3D" id="3.40.1190.20">
    <property type="match status" value="1"/>
</dbReference>